<accession>A0A2G9YYN2</accession>
<evidence type="ECO:0008006" key="3">
    <source>
        <dbReference type="Google" id="ProtNLM"/>
    </source>
</evidence>
<gene>
    <name evidence="1" type="ORF">COX35_01205</name>
</gene>
<comment type="caution">
    <text evidence="1">The sequence shown here is derived from an EMBL/GenBank/DDBJ whole genome shotgun (WGS) entry which is preliminary data.</text>
</comment>
<reference evidence="1 2" key="1">
    <citation type="submission" date="2017-09" db="EMBL/GenBank/DDBJ databases">
        <title>Depth-based differentiation of microbial function through sediment-hosted aquifers and enrichment of novel symbionts in the deep terrestrial subsurface.</title>
        <authorList>
            <person name="Probst A.J."/>
            <person name="Ladd B."/>
            <person name="Jarett J.K."/>
            <person name="Geller-Mcgrath D.E."/>
            <person name="Sieber C.M."/>
            <person name="Emerson J.B."/>
            <person name="Anantharaman K."/>
            <person name="Thomas B.C."/>
            <person name="Malmstrom R."/>
            <person name="Stieglmeier M."/>
            <person name="Klingl A."/>
            <person name="Woyke T."/>
            <person name="Ryan C.M."/>
            <person name="Banfield J.F."/>
        </authorList>
    </citation>
    <scope>NUCLEOTIDE SEQUENCE [LARGE SCALE GENOMIC DNA]</scope>
    <source>
        <strain evidence="1">CG23_combo_of_CG06-09_8_20_14_all_37_18</strain>
    </source>
</reference>
<dbReference type="EMBL" id="PCRQ01000028">
    <property type="protein sequence ID" value="PIP24348.1"/>
    <property type="molecule type" value="Genomic_DNA"/>
</dbReference>
<name>A0A2G9YYN2_9BACT</name>
<evidence type="ECO:0000313" key="2">
    <source>
        <dbReference type="Proteomes" id="UP000229952"/>
    </source>
</evidence>
<dbReference type="InterPro" id="IPR000836">
    <property type="entry name" value="PRTase_dom"/>
</dbReference>
<dbReference type="AlphaFoldDB" id="A0A2G9YYN2"/>
<dbReference type="SUPFAM" id="SSF53271">
    <property type="entry name" value="PRTase-like"/>
    <property type="match status" value="1"/>
</dbReference>
<organism evidence="1 2">
    <name type="scientific">Candidatus Nealsonbacteria bacterium CG23_combo_of_CG06-09_8_20_14_all_37_18</name>
    <dbReference type="NCBI Taxonomy" id="1974720"/>
    <lineage>
        <taxon>Bacteria</taxon>
        <taxon>Candidatus Nealsoniibacteriota</taxon>
    </lineage>
</organism>
<sequence>MAKFNQEKFNQFVLENKVVGFFEEPIILKSGRPSHWYVNWRNVAEDIFLLDKLVDHVIAFVEDLGFQPDCFYGVPEGATKLGIITQYKWAKKSPNYGLESHVLPMGRGKPKDHGEPKDRFFLGQPKGKTVILEDVTATGSSLLETIDNLTQAKIQIIAAIGLTNRMELRDDGKSVKEAVEAKGVPYFQMSNALELLPLTYQRLMPKEEIAKKVEEEFEKYGVEKLKLVR</sequence>
<proteinExistence type="predicted"/>
<dbReference type="CDD" id="cd06223">
    <property type="entry name" value="PRTases_typeI"/>
    <property type="match status" value="1"/>
</dbReference>
<protein>
    <recommendedName>
        <fullName evidence="3">Orotate phosphoribosyltransferase</fullName>
    </recommendedName>
</protein>
<evidence type="ECO:0000313" key="1">
    <source>
        <dbReference type="EMBL" id="PIP24348.1"/>
    </source>
</evidence>
<dbReference type="Proteomes" id="UP000229952">
    <property type="component" value="Unassembled WGS sequence"/>
</dbReference>
<dbReference type="InterPro" id="IPR029057">
    <property type="entry name" value="PRTase-like"/>
</dbReference>
<dbReference type="Gene3D" id="3.40.50.2020">
    <property type="match status" value="1"/>
</dbReference>